<reference evidence="3 4" key="1">
    <citation type="journal article" date="2019" name="BMC Genomics">
        <title>Chromosome level assembly and comparative genome analysis confirm lager-brewing yeasts originated from a single hybridization.</title>
        <authorList>
            <person name="Salazar A.N."/>
            <person name="Gorter de Vries A.R."/>
            <person name="van den Broek M."/>
            <person name="Brouwers N."/>
            <person name="de la Torre Cortes P."/>
            <person name="Kuijpers N.G.A."/>
            <person name="Daran J.G."/>
            <person name="Abeel T."/>
        </authorList>
    </citation>
    <scope>NUCLEOTIDE SEQUENCE [LARGE SCALE GENOMIC DNA]</scope>
    <source>
        <strain evidence="3 4">CBS 1483</strain>
    </source>
</reference>
<protein>
    <recommendedName>
        <fullName evidence="5">Metalloprotease</fullName>
    </recommendedName>
</protein>
<name>A0A6C1EGY9_SACPS</name>
<gene>
    <name evidence="3" type="ORF">GRS66_010588</name>
</gene>
<dbReference type="Pfam" id="PF05193">
    <property type="entry name" value="Peptidase_M16_C"/>
    <property type="match status" value="1"/>
</dbReference>
<dbReference type="Pfam" id="PF00675">
    <property type="entry name" value="Peptidase_M16"/>
    <property type="match status" value="1"/>
</dbReference>
<dbReference type="InterPro" id="IPR011249">
    <property type="entry name" value="Metalloenz_LuxS/M16"/>
</dbReference>
<dbReference type="InterPro" id="IPR011765">
    <property type="entry name" value="Pept_M16_N"/>
</dbReference>
<dbReference type="PANTHER" id="PTHR43016">
    <property type="entry name" value="PRESEQUENCE PROTEASE"/>
    <property type="match status" value="1"/>
</dbReference>
<feature type="domain" description="Peptidase M16 C-terminal" evidence="2">
    <location>
        <begin position="194"/>
        <end position="364"/>
    </location>
</feature>
<dbReference type="FunFam" id="3.30.830.10:FF:000077">
    <property type="entry name" value="YOL098Cp-like protein"/>
    <property type="match status" value="1"/>
</dbReference>
<feature type="domain" description="Peptidase M16 N-terminal" evidence="1">
    <location>
        <begin position="54"/>
        <end position="140"/>
    </location>
</feature>
<evidence type="ECO:0000259" key="1">
    <source>
        <dbReference type="Pfam" id="PF00675"/>
    </source>
</evidence>
<evidence type="ECO:0008006" key="5">
    <source>
        <dbReference type="Google" id="ProtNLM"/>
    </source>
</evidence>
<accession>A0A6C1EGY9</accession>
<evidence type="ECO:0000313" key="4">
    <source>
        <dbReference type="Proteomes" id="UP000501346"/>
    </source>
</evidence>
<dbReference type="Proteomes" id="UP000501346">
    <property type="component" value="Chromosome SeXV-SeVIII"/>
</dbReference>
<evidence type="ECO:0000259" key="2">
    <source>
        <dbReference type="Pfam" id="PF05193"/>
    </source>
</evidence>
<dbReference type="FunFam" id="3.30.830.10:FF:000031">
    <property type="entry name" value="Putative zinc metalloprotease"/>
    <property type="match status" value="1"/>
</dbReference>
<sequence>MGFHKVVSFQPDYVPQYHITKYISQRTKLQLVHINHKTSTLVHGYFAVPTECLNDSGAPHTLEHLIFMGSKSHPYKGLLDTAGNLSMSVTNAWTDTDQTVYTLASAGWRGFSKLLPVYLDHILNPTLTDEACLTEVYHVDPENLSDKGVVFSEMEAIETQSWYVSALEKQRLMFPEGSGYRSETSGLTKNLRTLTNGEIREFHKSLYSSDNICVIVCGNVPTDELLAVMQEWDNTLPEIPFTMPKKRPFLDNKLSHIPESREKITESTVEFPELDESQSDLFFSWIGVPYTDFRNDLAVSVLMDYFTESALAVFTKELVEIDDPMANSTDYWTDDFMRTIINLGIHGVPTEKLVATKDTVMEIMKNHRIDLPRVRQVVENTKWEYLLNNEKNGESALSNAAITDYIYGYEDGSSLVSSLKDLSDFDSLLQWSQKDWEMLLNRIFVDNKPVIVMTKPSAQMYERLETEKLDMIKQREAEFDEKKKLDLLTQVNNAKEINDRPIPRSLLQKFEIENPSKSVEFVNTKSIAIVDSYENNDMNDPMTKEILKLKPDNFPLFIHLNHFPSQFIELHCLVNSTSVKDTSLLPYYNIFDELFSMPMKIFDEVKNAETTLSYEEVVAKLKSETVDAQISQGLQGSCPDLIDIRIQCKAGNYSQSVQWIKHCLFDIVFDEKRVRVLLENYLNSIVEWKREGSVMLDSLTNRNLYSARSLKKSTDPLFVETKLKEILEEIESGNFKKEILPRIETMRNQLRSNFSKFHILVLGDISKIPDIYEPWNPLIKSLKIEHPIEKLKVPPVPRALSSVSPICKNPGEKVFIITTPASESAYMNLITSVPFDLNYHDPEYAMVSLASEYLQCVEGPFWKGIRGAGLAYGANMSKLCEVNSWGFNIYRGADIIKCYEAGKQIVQDYASGALEFDEQLIQGAISSIINRMATIECGYFETALSRYTDEFCLQRGNNFNELYLERLQNVTKTDLKNVMHKYFVNLFDPKKSVAFVSCHPGKLESVQEFLETQGFTVEIEELEDDEEEELDSDEDEKS</sequence>
<dbReference type="FunFam" id="3.30.830.10:FF:000015">
    <property type="entry name" value="Putative zinc metalloprotease"/>
    <property type="match status" value="1"/>
</dbReference>
<dbReference type="Gene3D" id="3.30.830.10">
    <property type="entry name" value="Metalloenzyme, LuxS/M16 peptidase-like"/>
    <property type="match status" value="4"/>
</dbReference>
<dbReference type="SUPFAM" id="SSF63411">
    <property type="entry name" value="LuxS/MPP-like metallohydrolase"/>
    <property type="match status" value="4"/>
</dbReference>
<dbReference type="InterPro" id="IPR007863">
    <property type="entry name" value="Peptidase_M16_C"/>
</dbReference>
<proteinExistence type="predicted"/>
<dbReference type="OrthoDB" id="4953at2759"/>
<dbReference type="EMBL" id="CP049012">
    <property type="protein sequence ID" value="QID87894.1"/>
    <property type="molecule type" value="Genomic_DNA"/>
</dbReference>
<dbReference type="PANTHER" id="PTHR43016:SF16">
    <property type="entry name" value="METALLOPROTEASE, PUTATIVE (AFU_ORTHOLOGUE AFUA_4G07610)-RELATED"/>
    <property type="match status" value="1"/>
</dbReference>
<evidence type="ECO:0000313" key="3">
    <source>
        <dbReference type="EMBL" id="QID87894.1"/>
    </source>
</evidence>
<dbReference type="GO" id="GO:0046872">
    <property type="term" value="F:metal ion binding"/>
    <property type="evidence" value="ECO:0007669"/>
    <property type="project" value="InterPro"/>
</dbReference>
<organism evidence="3 4">
    <name type="scientific">Saccharomyces pastorianus</name>
    <name type="common">Lager yeast</name>
    <name type="synonym">Saccharomyces cerevisiae x Saccharomyces eubayanus</name>
    <dbReference type="NCBI Taxonomy" id="27292"/>
    <lineage>
        <taxon>Eukaryota</taxon>
        <taxon>Fungi</taxon>
        <taxon>Dikarya</taxon>
        <taxon>Ascomycota</taxon>
        <taxon>Saccharomycotina</taxon>
        <taxon>Saccharomycetes</taxon>
        <taxon>Saccharomycetales</taxon>
        <taxon>Saccharomycetaceae</taxon>
        <taxon>Saccharomyces</taxon>
    </lineage>
</organism>
<dbReference type="AlphaFoldDB" id="A0A6C1EGY9"/>
<keyword evidence="4" id="KW-1185">Reference proteome</keyword>